<accession>A0A3S2VK92</accession>
<evidence type="ECO:0000313" key="3">
    <source>
        <dbReference type="Proteomes" id="UP000282759"/>
    </source>
</evidence>
<dbReference type="Gene3D" id="2.60.120.260">
    <property type="entry name" value="Galactose-binding domain-like"/>
    <property type="match status" value="1"/>
</dbReference>
<dbReference type="PROSITE" id="PS50022">
    <property type="entry name" value="FA58C_3"/>
    <property type="match status" value="1"/>
</dbReference>
<dbReference type="SUPFAM" id="SSF49265">
    <property type="entry name" value="Fibronectin type III"/>
    <property type="match status" value="1"/>
</dbReference>
<organism evidence="2 3">
    <name type="scientific">Mucilaginibacter limnophilus</name>
    <dbReference type="NCBI Taxonomy" id="1932778"/>
    <lineage>
        <taxon>Bacteria</taxon>
        <taxon>Pseudomonadati</taxon>
        <taxon>Bacteroidota</taxon>
        <taxon>Sphingobacteriia</taxon>
        <taxon>Sphingobacteriales</taxon>
        <taxon>Sphingobacteriaceae</taxon>
        <taxon>Mucilaginibacter</taxon>
    </lineage>
</organism>
<sequence>MKRIYHVGLMLLITICVITACRKMDSAYKNYVVPGGLTYAGKATKPKAYSGLNRVKVAWLRGADPSVVKAKVFWNSFADSISVDIPEIGDTISVMIDNLQEKSYTFIIRTYDAQGHSSIPVEVVGGSYGEKYQAQLLTRPVNSTVIKTNGAITINWGGADVSNGAFASEVEYTDVSGNVKHKLFPVESLTSEILDMKPNTNYKFRTLFRPDSLSVDNFYTGYTDGGLRSFDKKDWKIIDYSTQHSPGENAVINFIDGTDGTRWHTCAGCSNYPHFATIDMGVERTITQFGVWRTTYAMPDGDDRGPDKFEFLTSIDNITWINHGSFNFNRLINGEQRYLLPENAKARYFKFVGTQGPQSYMVMGEISTYGQ</sequence>
<name>A0A3S2VK92_9SPHI</name>
<dbReference type="OrthoDB" id="1043438at2"/>
<protein>
    <recommendedName>
        <fullName evidence="1">F5/8 type C domain-containing protein</fullName>
    </recommendedName>
</protein>
<dbReference type="SUPFAM" id="SSF49785">
    <property type="entry name" value="Galactose-binding domain-like"/>
    <property type="match status" value="1"/>
</dbReference>
<keyword evidence="3" id="KW-1185">Reference proteome</keyword>
<dbReference type="InterPro" id="IPR000421">
    <property type="entry name" value="FA58C"/>
</dbReference>
<dbReference type="InterPro" id="IPR008979">
    <property type="entry name" value="Galactose-bd-like_sf"/>
</dbReference>
<dbReference type="PROSITE" id="PS51257">
    <property type="entry name" value="PROKAR_LIPOPROTEIN"/>
    <property type="match status" value="1"/>
</dbReference>
<feature type="domain" description="F5/8 type C" evidence="1">
    <location>
        <begin position="215"/>
        <end position="371"/>
    </location>
</feature>
<dbReference type="InterPro" id="IPR036116">
    <property type="entry name" value="FN3_sf"/>
</dbReference>
<dbReference type="AlphaFoldDB" id="A0A3S2VK92"/>
<dbReference type="Proteomes" id="UP000282759">
    <property type="component" value="Unassembled WGS sequence"/>
</dbReference>
<dbReference type="Pfam" id="PF16389">
    <property type="entry name" value="DUF4998"/>
    <property type="match status" value="1"/>
</dbReference>
<dbReference type="EMBL" id="SACK01000011">
    <property type="protein sequence ID" value="RVT97351.1"/>
    <property type="molecule type" value="Genomic_DNA"/>
</dbReference>
<gene>
    <name evidence="2" type="ORF">EOD41_18825</name>
</gene>
<reference evidence="2 3" key="1">
    <citation type="submission" date="2019-01" db="EMBL/GenBank/DDBJ databases">
        <authorList>
            <person name="Chen W.-M."/>
        </authorList>
    </citation>
    <scope>NUCLEOTIDE SEQUENCE [LARGE SCALE GENOMIC DNA]</scope>
    <source>
        <strain evidence="2 3">YBJ-36</strain>
    </source>
</reference>
<comment type="caution">
    <text evidence="2">The sequence shown here is derived from an EMBL/GenBank/DDBJ whole genome shotgun (WGS) entry which is preliminary data.</text>
</comment>
<dbReference type="Pfam" id="PF00754">
    <property type="entry name" value="F5_F8_type_C"/>
    <property type="match status" value="1"/>
</dbReference>
<proteinExistence type="predicted"/>
<evidence type="ECO:0000313" key="2">
    <source>
        <dbReference type="EMBL" id="RVT97351.1"/>
    </source>
</evidence>
<evidence type="ECO:0000259" key="1">
    <source>
        <dbReference type="PROSITE" id="PS50022"/>
    </source>
</evidence>